<keyword evidence="3" id="KW-0597">Phosphoprotein</keyword>
<dbReference type="SUPFAM" id="SSF56801">
    <property type="entry name" value="Acetyl-CoA synthetase-like"/>
    <property type="match status" value="1"/>
</dbReference>
<dbReference type="NCBIfam" id="TIGR01733">
    <property type="entry name" value="AA-adenyl-dom"/>
    <property type="match status" value="1"/>
</dbReference>
<dbReference type="Gene3D" id="3.30.559.30">
    <property type="entry name" value="Nonribosomal peptide synthetase, condensation domain"/>
    <property type="match status" value="2"/>
</dbReference>
<comment type="caution">
    <text evidence="11">The sequence shown here is derived from an EMBL/GenBank/DDBJ whole genome shotgun (WGS) entry which is preliminary data.</text>
</comment>
<evidence type="ECO:0000256" key="9">
    <source>
        <dbReference type="ARBA" id="ARBA00079163"/>
    </source>
</evidence>
<comment type="pathway">
    <text evidence="1">Siderophore biosynthesis.</text>
</comment>
<dbReference type="EMBL" id="BBTG02000003">
    <property type="protein sequence ID" value="GAO14637.1"/>
    <property type="molecule type" value="Genomic_DNA"/>
</dbReference>
<keyword evidence="4" id="KW-0436">Ligase</keyword>
<dbReference type="InterPro" id="IPR000873">
    <property type="entry name" value="AMP-dep_synth/lig_dom"/>
</dbReference>
<evidence type="ECO:0000259" key="10">
    <source>
        <dbReference type="PROSITE" id="PS50075"/>
    </source>
</evidence>
<dbReference type="SMART" id="SM00823">
    <property type="entry name" value="PKS_PP"/>
    <property type="match status" value="2"/>
</dbReference>
<dbReference type="InterPro" id="IPR042099">
    <property type="entry name" value="ANL_N_sf"/>
</dbReference>
<dbReference type="SUPFAM" id="SSF47336">
    <property type="entry name" value="ACP-like"/>
    <property type="match status" value="3"/>
</dbReference>
<dbReference type="Proteomes" id="UP000054053">
    <property type="component" value="Unassembled WGS sequence"/>
</dbReference>
<sequence>MPGWDLVADEPCVEYAVSLEYESSREGDALIRITTRSDVLPSEQAELMLRQFDAILAHFLKQPDGTEHELYTTEEGIFSISPARMPAMIAQVELVHQLVEKNAESQPDSPALEFVKSFDSQCDSASVWSYRELDEAGNQVAHLLSDMVSVGDTVAVHFPKCPEAYISILGVLKAGCSFVALDPSLPDARKKFILEDSKAACLLTDDPAAAPSDIGVPAVLIDIGGIKELPVTRVIHEPGIMSTSTCYCLYTSGTTGTPKGCEITHENTVQAMMAFQHLFEGHWQRESRWLQFAAFHFDVSVLEQYWSWSVGITVVAAPKDLILDDLVGSISKLRITHLDLTPSLARLTHPDELPDLCKGVFITGGEQLNQDILDAWGPKAVIYNAYGPTEATIGVTMYKRVPINGRPSNIGQQFPNVGSYIFHTGTEIPVLRGGVGELCVSGKLVGKGYLQRPELSKEKFPVLSYFKERVYRTGDLVRILHDGCFEFLGRADDQVKLRGQRLEIEEINQVIRSGNSQVQNAATLVISHEKKDFLVAFVTRHDEATTHLRITGDDDEITKKARKSCLEKLPGYMVPTYFIPLSYIPLSSNNKVEAKRLRLFFDDIGQERLMQFTGQRSHSRNTHLDHTTLETVVGVLAEFCRIPRVKILRSTSIFDLGVDSISALQLSTLLKNKGIDAATPARILRFPIVADLVHELAGKGTRKNSSQVAKEVKQMLQVWQYRYRGIACRELQVEPLACEDVLNSEAMEGMINHFHQMMTTVRQDTLLAENVPEQAVATTCKLSAVPHSRTENAPEQESDWTPISLALRDELCILAGISPEHIGPDTSILDLGIDSIDSIKISARLAKRDIKVSASQIVRFQTISAITGASSAVSIPQNSTNSAILADIKRGLKSYLEARSVDLSQLEDVLPPTPLQQSMIAGMIESDFEWYFNQDILELNEGVDIIRLKEAWETVVEASPILRTGFLEVDSCEYDISYCQVVFRQKQVYISLDQAEDISQLQCYLSRASNIARKGAATSGLFQVALVSTPHKSYMIISMAHAIYDGWSLGLTFQDVKAAYRDSFKPRNHWQILDSEPALFMSPKADAFWEEYLADASPTIFEKKAMDRDGSQEPEGVYRSETLSAQQVSEIGEFCKRASVSLQSLCLACWAAVSASWVQSLDTVFGVVLFGRDFEGAHELNFPTINTVAFRSLLHGSASVFLSYMESNLADVRTHQRVSLRDAQASMRLGSKRKRLFNSLFILQKSRTNQEPDAWKSIGSSSAVEYPICVEAELSEDHLVWRVACKKDHFSQSEAEEILSKLDQVLHYFLSSPESEVLSFSDDGVSICGMPSWPTKDTVLQDEEDVGADLNEGVLMDEWSETSSHIRQVLSEVSAVPLESILPASTLYHLGLDSISAIKVSLLLRRRNIRLKPRDLAEANSISEMARRTSWDETPLNASHAQTRNWKVDHFVSEEHVLNRCGVMPRDVMAVLPATPLQVYMLSVWHGSGGSVFYPEFHYEAPSTYTHGQISKAWSKVVRMVPILRARLVSTGSRALPWVQVVLNGEPRSSERFDQPLVQFLAQQSQNEKSWIIRLCIHHALYDGFSLPRIMQLYDEALQKGDLFDQAQSSVAFAKWQEFSTAPLLPANMQTRKAFWMAYLAGCGPASSRFASTFPSLGSTAARVSYLREKALVSVTKLRKLASTNGISLQSLLLAAYAKSLCPDGTGAGVESSIVFGLYLANRTSSKEELDTTYPTLNLVPLRVNLSRGDDVVNVGGAIHEDLKLIQAEGRAQVGLWEIHAWTGMQIHTFVNILSLPDGGHGADVTAQPGVMRATKQERTLDQNIRLEPLKTPWLQGNAVQDAYPVPLDVEMSVSESGLDIGVFGSTDMLSRAEAPLLVDSILEHLQDVA</sequence>
<name>A0A1B5KUL5_USTVR</name>
<feature type="domain" description="Carrier" evidence="10">
    <location>
        <begin position="626"/>
        <end position="700"/>
    </location>
</feature>
<evidence type="ECO:0000256" key="4">
    <source>
        <dbReference type="ARBA" id="ARBA00022598"/>
    </source>
</evidence>
<protein>
    <recommendedName>
        <fullName evidence="7">Nonribosomal peptide synthetase sidN</fullName>
    </recommendedName>
    <alternativeName>
        <fullName evidence="8">Epichloenin A synthetase</fullName>
    </alternativeName>
    <alternativeName>
        <fullName evidence="9">Extracellular siderophore synthetase N</fullName>
    </alternativeName>
</protein>
<dbReference type="Gene3D" id="3.30.300.30">
    <property type="match status" value="1"/>
</dbReference>
<gene>
    <name evidence="11" type="ORF">UVI_02009110</name>
</gene>
<dbReference type="Gene3D" id="3.30.559.10">
    <property type="entry name" value="Chloramphenicol acetyltransferase-like domain"/>
    <property type="match status" value="2"/>
</dbReference>
<dbReference type="PANTHER" id="PTHR45527:SF1">
    <property type="entry name" value="FATTY ACID SYNTHASE"/>
    <property type="match status" value="1"/>
</dbReference>
<feature type="domain" description="Carrier" evidence="10">
    <location>
        <begin position="1360"/>
        <end position="1433"/>
    </location>
</feature>
<dbReference type="Gene3D" id="1.10.1200.10">
    <property type="entry name" value="ACP-like"/>
    <property type="match status" value="2"/>
</dbReference>
<dbReference type="PROSITE" id="PS50075">
    <property type="entry name" value="CARRIER"/>
    <property type="match status" value="3"/>
</dbReference>
<evidence type="ECO:0000313" key="12">
    <source>
        <dbReference type="Proteomes" id="UP000054053"/>
    </source>
</evidence>
<dbReference type="GO" id="GO:0016874">
    <property type="term" value="F:ligase activity"/>
    <property type="evidence" value="ECO:0007669"/>
    <property type="project" value="UniProtKB-KW"/>
</dbReference>
<dbReference type="InterPro" id="IPR001242">
    <property type="entry name" value="Condensation_dom"/>
</dbReference>
<dbReference type="GO" id="GO:0043041">
    <property type="term" value="P:amino acid activation for nonribosomal peptide biosynthetic process"/>
    <property type="evidence" value="ECO:0007669"/>
    <property type="project" value="TreeGrafter"/>
</dbReference>
<organism evidence="11 12">
    <name type="scientific">Ustilaginoidea virens</name>
    <name type="common">Rice false smut fungus</name>
    <name type="synonym">Villosiclava virens</name>
    <dbReference type="NCBI Taxonomy" id="1159556"/>
    <lineage>
        <taxon>Eukaryota</taxon>
        <taxon>Fungi</taxon>
        <taxon>Dikarya</taxon>
        <taxon>Ascomycota</taxon>
        <taxon>Pezizomycotina</taxon>
        <taxon>Sordariomycetes</taxon>
        <taxon>Hypocreomycetidae</taxon>
        <taxon>Hypocreales</taxon>
        <taxon>Clavicipitaceae</taxon>
        <taxon>Ustilaginoidea</taxon>
    </lineage>
</organism>
<evidence type="ECO:0000256" key="5">
    <source>
        <dbReference type="ARBA" id="ARBA00029454"/>
    </source>
</evidence>
<dbReference type="PROSITE" id="PS00012">
    <property type="entry name" value="PHOSPHOPANTETHEINE"/>
    <property type="match status" value="2"/>
</dbReference>
<dbReference type="InterPro" id="IPR036736">
    <property type="entry name" value="ACP-like_sf"/>
</dbReference>
<comment type="function">
    <text evidence="6">Nonribosomal peptide synthetase required for the biosynthetis of epichloenin A, an extracellular siderophore that plays a crucial role in endophyte-grass symbioses. SidN assembles epichloenin A by activating and incorporating three trans-anhydromevalonylhydroxyornithine (trans-AMHO), 1 glutamine and 4 glycine moieties. Trans-AMHO is produced from L-ornithine via 2 steps involving a L-ornithine N(5)-monooxygenase and an AHMO-N(5)-transacylase that have still to be identified. The third adenylation domain (A3) of sidN incorporates the hydroxamate groups of the siderophore which forms an octahedral iron complex. The other component amino acids are assembled by sidN adenylation domains A1 and A2.</text>
</comment>
<dbReference type="Pfam" id="PF00501">
    <property type="entry name" value="AMP-binding"/>
    <property type="match status" value="1"/>
</dbReference>
<dbReference type="InterPro" id="IPR010071">
    <property type="entry name" value="AA_adenyl_dom"/>
</dbReference>
<dbReference type="PANTHER" id="PTHR45527">
    <property type="entry name" value="NONRIBOSOMAL PEPTIDE SYNTHETASE"/>
    <property type="match status" value="1"/>
</dbReference>
<evidence type="ECO:0000256" key="1">
    <source>
        <dbReference type="ARBA" id="ARBA00004924"/>
    </source>
</evidence>
<dbReference type="CDD" id="cd05918">
    <property type="entry name" value="A_NRPS_SidN3_like"/>
    <property type="match status" value="1"/>
</dbReference>
<dbReference type="InterPro" id="IPR045851">
    <property type="entry name" value="AMP-bd_C_sf"/>
</dbReference>
<dbReference type="GO" id="GO:0005737">
    <property type="term" value="C:cytoplasm"/>
    <property type="evidence" value="ECO:0007669"/>
    <property type="project" value="TreeGrafter"/>
</dbReference>
<dbReference type="InterPro" id="IPR023213">
    <property type="entry name" value="CAT-like_dom_sf"/>
</dbReference>
<dbReference type="Pfam" id="PF00550">
    <property type="entry name" value="PP-binding"/>
    <property type="match status" value="3"/>
</dbReference>
<evidence type="ECO:0000313" key="11">
    <source>
        <dbReference type="EMBL" id="GAO14637.1"/>
    </source>
</evidence>
<dbReference type="InterPro" id="IPR006162">
    <property type="entry name" value="Ppantetheine_attach_site"/>
</dbReference>
<evidence type="ECO:0000256" key="8">
    <source>
        <dbReference type="ARBA" id="ARBA00075895"/>
    </source>
</evidence>
<reference evidence="12" key="1">
    <citation type="journal article" date="2016" name="Genome Announc.">
        <title>Genome sequence of Ustilaginoidea virens IPU010, a rice pathogenic fungus causing false smut.</title>
        <authorList>
            <person name="Kumagai T."/>
            <person name="Ishii T."/>
            <person name="Terai G."/>
            <person name="Umemura M."/>
            <person name="Machida M."/>
            <person name="Asai K."/>
        </authorList>
    </citation>
    <scope>NUCLEOTIDE SEQUENCE [LARGE SCALE GENOMIC DNA]</scope>
    <source>
        <strain evidence="12">IPU010</strain>
    </source>
</reference>
<dbReference type="FunFam" id="3.30.300.30:FF:000033">
    <property type="entry name" value="Nonribosomal siderophore peptide synthase SidC"/>
    <property type="match status" value="1"/>
</dbReference>
<dbReference type="Gene3D" id="3.40.50.12780">
    <property type="entry name" value="N-terminal domain of ligase-like"/>
    <property type="match status" value="1"/>
</dbReference>
<accession>A0A1B5KUL5</accession>
<dbReference type="SUPFAM" id="SSF52777">
    <property type="entry name" value="CoA-dependent acyltransferases"/>
    <property type="match status" value="4"/>
</dbReference>
<keyword evidence="2" id="KW-0596">Phosphopantetheine</keyword>
<dbReference type="InterPro" id="IPR020806">
    <property type="entry name" value="PKS_PP-bd"/>
</dbReference>
<evidence type="ECO:0000256" key="6">
    <source>
        <dbReference type="ARBA" id="ARBA00057930"/>
    </source>
</evidence>
<evidence type="ECO:0000256" key="7">
    <source>
        <dbReference type="ARBA" id="ARBA00067250"/>
    </source>
</evidence>
<evidence type="ECO:0000256" key="2">
    <source>
        <dbReference type="ARBA" id="ARBA00022450"/>
    </source>
</evidence>
<proteinExistence type="inferred from homology"/>
<comment type="similarity">
    <text evidence="5">Belongs to the NRP synthetase family.</text>
</comment>
<evidence type="ECO:0000256" key="3">
    <source>
        <dbReference type="ARBA" id="ARBA00022553"/>
    </source>
</evidence>
<feature type="domain" description="Carrier" evidence="10">
    <location>
        <begin position="801"/>
        <end position="874"/>
    </location>
</feature>
<dbReference type="Pfam" id="PF00668">
    <property type="entry name" value="Condensation"/>
    <property type="match status" value="2"/>
</dbReference>
<dbReference type="GO" id="GO:0031177">
    <property type="term" value="F:phosphopantetheine binding"/>
    <property type="evidence" value="ECO:0007669"/>
    <property type="project" value="InterPro"/>
</dbReference>
<dbReference type="GO" id="GO:0044550">
    <property type="term" value="P:secondary metabolite biosynthetic process"/>
    <property type="evidence" value="ECO:0007669"/>
    <property type="project" value="TreeGrafter"/>
</dbReference>
<dbReference type="InterPro" id="IPR009081">
    <property type="entry name" value="PP-bd_ACP"/>
</dbReference>